<evidence type="ECO:0000313" key="1">
    <source>
        <dbReference type="EMBL" id="KAI5664281.1"/>
    </source>
</evidence>
<gene>
    <name evidence="1" type="ORF">M9H77_23604</name>
</gene>
<reference evidence="2" key="1">
    <citation type="journal article" date="2023" name="Nat. Plants">
        <title>Single-cell RNA sequencing provides a high-resolution roadmap for understanding the multicellular compartmentation of specialized metabolism.</title>
        <authorList>
            <person name="Sun S."/>
            <person name="Shen X."/>
            <person name="Li Y."/>
            <person name="Li Y."/>
            <person name="Wang S."/>
            <person name="Li R."/>
            <person name="Zhang H."/>
            <person name="Shen G."/>
            <person name="Guo B."/>
            <person name="Wei J."/>
            <person name="Xu J."/>
            <person name="St-Pierre B."/>
            <person name="Chen S."/>
            <person name="Sun C."/>
        </authorList>
    </citation>
    <scope>NUCLEOTIDE SEQUENCE [LARGE SCALE GENOMIC DNA]</scope>
</reference>
<evidence type="ECO:0000313" key="2">
    <source>
        <dbReference type="Proteomes" id="UP001060085"/>
    </source>
</evidence>
<protein>
    <submittedName>
        <fullName evidence="1">Uncharacterized protein</fullName>
    </submittedName>
</protein>
<name>A0ACC0AUI6_CATRO</name>
<dbReference type="EMBL" id="CM044705">
    <property type="protein sequence ID" value="KAI5664281.1"/>
    <property type="molecule type" value="Genomic_DNA"/>
</dbReference>
<sequence length="126" mass="14555">MKRKPTHRLMPRLGLSMLTIPRILMSPPSLFMNGNSKTLLEELLGMSHRKHMRMLKPTAVTSSASSSSLWLAHSVLHNIRMPRLISRVRSFERPVPELEEYERKARRIQSRYPYGGTNSKGGFFHI</sequence>
<accession>A0ACC0AUI6</accession>
<organism evidence="1 2">
    <name type="scientific">Catharanthus roseus</name>
    <name type="common">Madagascar periwinkle</name>
    <name type="synonym">Vinca rosea</name>
    <dbReference type="NCBI Taxonomy" id="4058"/>
    <lineage>
        <taxon>Eukaryota</taxon>
        <taxon>Viridiplantae</taxon>
        <taxon>Streptophyta</taxon>
        <taxon>Embryophyta</taxon>
        <taxon>Tracheophyta</taxon>
        <taxon>Spermatophyta</taxon>
        <taxon>Magnoliopsida</taxon>
        <taxon>eudicotyledons</taxon>
        <taxon>Gunneridae</taxon>
        <taxon>Pentapetalae</taxon>
        <taxon>asterids</taxon>
        <taxon>lamiids</taxon>
        <taxon>Gentianales</taxon>
        <taxon>Apocynaceae</taxon>
        <taxon>Rauvolfioideae</taxon>
        <taxon>Vinceae</taxon>
        <taxon>Catharanthinae</taxon>
        <taxon>Catharanthus</taxon>
    </lineage>
</organism>
<keyword evidence="2" id="KW-1185">Reference proteome</keyword>
<proteinExistence type="predicted"/>
<dbReference type="Proteomes" id="UP001060085">
    <property type="component" value="Linkage Group LG05"/>
</dbReference>
<comment type="caution">
    <text evidence="1">The sequence shown here is derived from an EMBL/GenBank/DDBJ whole genome shotgun (WGS) entry which is preliminary data.</text>
</comment>